<dbReference type="InterPro" id="IPR007227">
    <property type="entry name" value="Cell_shape_determining_MreD"/>
</dbReference>
<keyword evidence="4 9" id="KW-0812">Transmembrane</keyword>
<feature type="transmembrane region" description="Helical" evidence="9">
    <location>
        <begin position="134"/>
        <end position="154"/>
    </location>
</feature>
<evidence type="ECO:0000256" key="3">
    <source>
        <dbReference type="ARBA" id="ARBA00022475"/>
    </source>
</evidence>
<evidence type="ECO:0000313" key="11">
    <source>
        <dbReference type="Proteomes" id="UP001162030"/>
    </source>
</evidence>
<dbReference type="RefSeq" id="WP_026611347.1">
    <property type="nucleotide sequence ID" value="NZ_OX458333.1"/>
</dbReference>
<feature type="transmembrane region" description="Helical" evidence="9">
    <location>
        <begin position="75"/>
        <end position="94"/>
    </location>
</feature>
<evidence type="ECO:0000256" key="8">
    <source>
        <dbReference type="PIRNR" id="PIRNR018472"/>
    </source>
</evidence>
<dbReference type="PANTHER" id="PTHR37484:SF1">
    <property type="entry name" value="ROD SHAPE-DETERMINING PROTEIN MRED"/>
    <property type="match status" value="1"/>
</dbReference>
<dbReference type="PANTHER" id="PTHR37484">
    <property type="entry name" value="ROD SHAPE-DETERMINING PROTEIN MRED"/>
    <property type="match status" value="1"/>
</dbReference>
<accession>A0ABM9I3F1</accession>
<keyword evidence="3 8" id="KW-1003">Cell membrane</keyword>
<organism evidence="10 11">
    <name type="scientific">Methylocaldum szegediense</name>
    <dbReference type="NCBI Taxonomy" id="73780"/>
    <lineage>
        <taxon>Bacteria</taxon>
        <taxon>Pseudomonadati</taxon>
        <taxon>Pseudomonadota</taxon>
        <taxon>Gammaproteobacteria</taxon>
        <taxon>Methylococcales</taxon>
        <taxon>Methylococcaceae</taxon>
        <taxon>Methylocaldum</taxon>
    </lineage>
</organism>
<dbReference type="PIRSF" id="PIRSF018472">
    <property type="entry name" value="MreD_proteobac"/>
    <property type="match status" value="1"/>
</dbReference>
<dbReference type="Proteomes" id="UP001162030">
    <property type="component" value="Chromosome"/>
</dbReference>
<keyword evidence="7 8" id="KW-0472">Membrane</keyword>
<sequence length="164" mass="18768">MAAVKSSSAGLIVVPLSLVVAMALRILPLPRELFVFNPDWTALFLIYWTIAIPDRVGVGTAWLTGLFVDTLTGRMLGQHALAYSLIAYISLRLYRRLRLYPLPQQSLWILLLLLISQSLVLWTQNIKNMNVLNWVYWLPSFTGALAWPAVLTILRRVRRRFSIF</sequence>
<evidence type="ECO:0000256" key="1">
    <source>
        <dbReference type="ARBA" id="ARBA00004651"/>
    </source>
</evidence>
<dbReference type="NCBIfam" id="TIGR03426">
    <property type="entry name" value="shape_MreD"/>
    <property type="match status" value="1"/>
</dbReference>
<evidence type="ECO:0000256" key="2">
    <source>
        <dbReference type="ARBA" id="ARBA00007776"/>
    </source>
</evidence>
<feature type="transmembrane region" description="Helical" evidence="9">
    <location>
        <begin position="6"/>
        <end position="28"/>
    </location>
</feature>
<name>A0ABM9I3F1_9GAMM</name>
<evidence type="ECO:0000256" key="6">
    <source>
        <dbReference type="ARBA" id="ARBA00022989"/>
    </source>
</evidence>
<feature type="transmembrane region" description="Helical" evidence="9">
    <location>
        <begin position="106"/>
        <end position="122"/>
    </location>
</feature>
<dbReference type="InterPro" id="IPR026034">
    <property type="entry name" value="MreD_proteobac"/>
</dbReference>
<evidence type="ECO:0000256" key="4">
    <source>
        <dbReference type="ARBA" id="ARBA00022692"/>
    </source>
</evidence>
<proteinExistence type="inferred from homology"/>
<evidence type="ECO:0000256" key="9">
    <source>
        <dbReference type="SAM" id="Phobius"/>
    </source>
</evidence>
<comment type="similarity">
    <text evidence="2 8">Belongs to the MreD family.</text>
</comment>
<keyword evidence="6 9" id="KW-1133">Transmembrane helix</keyword>
<keyword evidence="5 8" id="KW-0133">Cell shape</keyword>
<dbReference type="EMBL" id="OX458333">
    <property type="protein sequence ID" value="CAI8866879.1"/>
    <property type="molecule type" value="Genomic_DNA"/>
</dbReference>
<keyword evidence="8" id="KW-0997">Cell inner membrane</keyword>
<protein>
    <recommendedName>
        <fullName evidence="8">Rod shape-determining protein MreD</fullName>
    </recommendedName>
</protein>
<gene>
    <name evidence="10" type="ORF">MSZNOR_2805</name>
</gene>
<comment type="function">
    <text evidence="8">Involved in formation of the rod shape of the cell. May also contribute to regulation of formation of penicillin-binding proteins.</text>
</comment>
<keyword evidence="11" id="KW-1185">Reference proteome</keyword>
<evidence type="ECO:0000313" key="10">
    <source>
        <dbReference type="EMBL" id="CAI8866879.1"/>
    </source>
</evidence>
<evidence type="ECO:0000256" key="7">
    <source>
        <dbReference type="ARBA" id="ARBA00023136"/>
    </source>
</evidence>
<dbReference type="Pfam" id="PF04093">
    <property type="entry name" value="MreD"/>
    <property type="match status" value="1"/>
</dbReference>
<reference evidence="10 11" key="1">
    <citation type="submission" date="2023-03" db="EMBL/GenBank/DDBJ databases">
        <authorList>
            <person name="Pearce D."/>
        </authorList>
    </citation>
    <scope>NUCLEOTIDE SEQUENCE [LARGE SCALE GENOMIC DNA]</scope>
    <source>
        <strain evidence="10">Msz</strain>
    </source>
</reference>
<evidence type="ECO:0000256" key="5">
    <source>
        <dbReference type="ARBA" id="ARBA00022960"/>
    </source>
</evidence>
<comment type="subcellular location">
    <subcellularLocation>
        <location evidence="8">Cell inner membrane</location>
    </subcellularLocation>
    <subcellularLocation>
        <location evidence="1">Cell membrane</location>
        <topology evidence="1">Multi-pass membrane protein</topology>
    </subcellularLocation>
</comment>